<evidence type="ECO:0000313" key="2">
    <source>
        <dbReference type="EMBL" id="GAA3127478.1"/>
    </source>
</evidence>
<feature type="compositionally biased region" description="Basic and acidic residues" evidence="1">
    <location>
        <begin position="48"/>
        <end position="58"/>
    </location>
</feature>
<accession>A0ABP6MVH3</accession>
<evidence type="ECO:0000256" key="1">
    <source>
        <dbReference type="SAM" id="MobiDB-lite"/>
    </source>
</evidence>
<protein>
    <submittedName>
        <fullName evidence="2">Uncharacterized protein</fullName>
    </submittedName>
</protein>
<dbReference type="Proteomes" id="UP001500893">
    <property type="component" value="Unassembled WGS sequence"/>
</dbReference>
<comment type="caution">
    <text evidence="2">The sequence shown here is derived from an EMBL/GenBank/DDBJ whole genome shotgun (WGS) entry which is preliminary data.</text>
</comment>
<keyword evidence="3" id="KW-1185">Reference proteome</keyword>
<reference evidence="3" key="1">
    <citation type="journal article" date="2019" name="Int. J. Syst. Evol. Microbiol.">
        <title>The Global Catalogue of Microorganisms (GCM) 10K type strain sequencing project: providing services to taxonomists for standard genome sequencing and annotation.</title>
        <authorList>
            <consortium name="The Broad Institute Genomics Platform"/>
            <consortium name="The Broad Institute Genome Sequencing Center for Infectious Disease"/>
            <person name="Wu L."/>
            <person name="Ma J."/>
        </authorList>
    </citation>
    <scope>NUCLEOTIDE SEQUENCE [LARGE SCALE GENOMIC DNA]</scope>
    <source>
        <strain evidence="3">JCM 11574</strain>
    </source>
</reference>
<gene>
    <name evidence="2" type="ORF">GCM10010521_12420</name>
</gene>
<proteinExistence type="predicted"/>
<organism evidence="2 3">
    <name type="scientific">Streptomyces rameus</name>
    <dbReference type="NCBI Taxonomy" id="68261"/>
    <lineage>
        <taxon>Bacteria</taxon>
        <taxon>Bacillati</taxon>
        <taxon>Actinomycetota</taxon>
        <taxon>Actinomycetes</taxon>
        <taxon>Kitasatosporales</taxon>
        <taxon>Streptomycetaceae</taxon>
        <taxon>Streptomyces</taxon>
    </lineage>
</organism>
<sequence>MPTLNREMTTVVGLFPVSLLKGETVSLAELDHPRHPFTEAATPPSAPAREREVAPRVG</sequence>
<name>A0ABP6MVH3_9ACTN</name>
<dbReference type="EMBL" id="BAAAVM010000013">
    <property type="protein sequence ID" value="GAA3127478.1"/>
    <property type="molecule type" value="Genomic_DNA"/>
</dbReference>
<evidence type="ECO:0000313" key="3">
    <source>
        <dbReference type="Proteomes" id="UP001500893"/>
    </source>
</evidence>
<feature type="region of interest" description="Disordered" evidence="1">
    <location>
        <begin position="33"/>
        <end position="58"/>
    </location>
</feature>
<dbReference type="RefSeq" id="WP_345047829.1">
    <property type="nucleotide sequence ID" value="NZ_BAAAVM010000013.1"/>
</dbReference>